<dbReference type="PANTHER" id="PTHR42839">
    <property type="entry name" value="ISOCHORISMATE SYNTHASE ENTC"/>
    <property type="match status" value="1"/>
</dbReference>
<dbReference type="NCBIfam" id="TIGR00543">
    <property type="entry name" value="isochor_syn"/>
    <property type="match status" value="1"/>
</dbReference>
<evidence type="ECO:0000256" key="2">
    <source>
        <dbReference type="ARBA" id="ARBA00005297"/>
    </source>
</evidence>
<comment type="similarity">
    <text evidence="2">Belongs to the isochorismate synthase family.</text>
</comment>
<evidence type="ECO:0000256" key="4">
    <source>
        <dbReference type="ARBA" id="ARBA00023235"/>
    </source>
</evidence>
<dbReference type="Proteomes" id="UP000001955">
    <property type="component" value="Chromosome"/>
</dbReference>
<gene>
    <name evidence="7" type="primary">entC</name>
    <name evidence="7" type="ordered locus">EBL_c13910</name>
</gene>
<evidence type="ECO:0000256" key="3">
    <source>
        <dbReference type="ARBA" id="ARBA00012824"/>
    </source>
</evidence>
<evidence type="ECO:0000313" key="8">
    <source>
        <dbReference type="Proteomes" id="UP000001955"/>
    </source>
</evidence>
<feature type="domain" description="Chorismate-utilising enzyme C-terminal" evidence="6">
    <location>
        <begin position="113"/>
        <end position="365"/>
    </location>
</feature>
<dbReference type="EMBL" id="CP001560">
    <property type="protein sequence ID" value="AFJ46493.1"/>
    <property type="molecule type" value="Genomic_DNA"/>
</dbReference>
<keyword evidence="4" id="KW-0413">Isomerase</keyword>
<sequence>MPAKDSFSFTSPLRSLITSGCFCRITTPAQGGADPRSPFSQQLAEAFHSARQAGIAHPLVVGAIPFDTRHPSELFIPQSHQEMTPDQVAGHFKASATGPQPEPVLKVEIPGHDVFTQMVARGASATRQPGIDKVVLSRLIDIRCASAPDSHGVMARLMAQNPGSFNFHVPLSDGGTLLGASPELLVRKTGTLFSSLPLAGTARRNLSDAREDTRAGEALMASAKDRHEHALVVNAMRQQLQPLASCLNVPAAPSLITTPTLWHLASAIDGESTASVLALACLLHPTPALSGFPHQQAMQLIAGLEPFDRGLFGGIVGWCDDQGNGEWAVTIRSARLSGEHIRLFAGAGIVPDSSPESEWRETGAKLGTMLNVLGLN</sequence>
<dbReference type="PANTHER" id="PTHR42839:SF2">
    <property type="entry name" value="ISOCHORISMATE SYNTHASE ENTC"/>
    <property type="match status" value="1"/>
</dbReference>
<dbReference type="eggNOG" id="COG1169">
    <property type="taxonomic scope" value="Bacteria"/>
</dbReference>
<dbReference type="KEGG" id="ebt:EBL_c13910"/>
<protein>
    <recommendedName>
        <fullName evidence="3">isochorismate synthase</fullName>
        <ecNumber evidence="3">5.4.4.2</ecNumber>
    </recommendedName>
    <alternativeName>
        <fullName evidence="5">Isochorismate mutase</fullName>
    </alternativeName>
</protein>
<dbReference type="InterPro" id="IPR004561">
    <property type="entry name" value="IsoChor_synthase"/>
</dbReference>
<organism evidence="7 8">
    <name type="scientific">Shimwellia blattae (strain ATCC 29907 / DSM 4481 / JCM 1650 / NBRC 105725 / CDC 9005-74)</name>
    <name type="common">Escherichia blattae</name>
    <dbReference type="NCBI Taxonomy" id="630626"/>
    <lineage>
        <taxon>Bacteria</taxon>
        <taxon>Pseudomonadati</taxon>
        <taxon>Pseudomonadota</taxon>
        <taxon>Gammaproteobacteria</taxon>
        <taxon>Enterobacterales</taxon>
        <taxon>Enterobacteriaceae</taxon>
        <taxon>Shimwellia</taxon>
    </lineage>
</organism>
<dbReference type="EC" id="5.4.4.2" evidence="3"/>
<evidence type="ECO:0000313" key="7">
    <source>
        <dbReference type="EMBL" id="AFJ46493.1"/>
    </source>
</evidence>
<comment type="catalytic activity">
    <reaction evidence="1">
        <text>chorismate = isochorismate</text>
        <dbReference type="Rhea" id="RHEA:18985"/>
        <dbReference type="ChEBI" id="CHEBI:29748"/>
        <dbReference type="ChEBI" id="CHEBI:29780"/>
        <dbReference type="EC" id="5.4.4.2"/>
    </reaction>
</comment>
<dbReference type="InterPro" id="IPR005801">
    <property type="entry name" value="ADC_synthase"/>
</dbReference>
<dbReference type="HOGENOM" id="CLU_006493_8_6_6"/>
<dbReference type="GO" id="GO:0008909">
    <property type="term" value="F:isochorismate synthase activity"/>
    <property type="evidence" value="ECO:0007669"/>
    <property type="project" value="UniProtKB-EC"/>
</dbReference>
<dbReference type="Gene3D" id="3.60.120.10">
    <property type="entry name" value="Anthranilate synthase"/>
    <property type="match status" value="1"/>
</dbReference>
<keyword evidence="8" id="KW-1185">Reference proteome</keyword>
<evidence type="ECO:0000256" key="5">
    <source>
        <dbReference type="ARBA" id="ARBA00041564"/>
    </source>
</evidence>
<accession>I2B7I9</accession>
<evidence type="ECO:0000256" key="1">
    <source>
        <dbReference type="ARBA" id="ARBA00000799"/>
    </source>
</evidence>
<dbReference type="AlphaFoldDB" id="I2B7I9"/>
<dbReference type="PATRIC" id="fig|630626.3.peg.1344"/>
<dbReference type="InterPro" id="IPR015890">
    <property type="entry name" value="Chorismate_C"/>
</dbReference>
<proteinExistence type="inferred from homology"/>
<dbReference type="SUPFAM" id="SSF56322">
    <property type="entry name" value="ADC synthase"/>
    <property type="match status" value="1"/>
</dbReference>
<evidence type="ECO:0000259" key="6">
    <source>
        <dbReference type="Pfam" id="PF00425"/>
    </source>
</evidence>
<dbReference type="Pfam" id="PF00425">
    <property type="entry name" value="Chorismate_bind"/>
    <property type="match status" value="1"/>
</dbReference>
<name>I2B7I9_SHIBC</name>
<dbReference type="STRING" id="630626.EBL_c13910"/>
<reference evidence="7 8" key="1">
    <citation type="journal article" date="2012" name="J. Bacteriol.">
        <title>Complete genome sequence of the B12-producing Shimwellia blattae strain DSM 4481, isolated from a cockroach.</title>
        <authorList>
            <person name="Brzuszkiewicz E."/>
            <person name="Waschkowitz T."/>
            <person name="Wiezer A."/>
            <person name="Daniel R."/>
        </authorList>
    </citation>
    <scope>NUCLEOTIDE SEQUENCE [LARGE SCALE GENOMIC DNA]</scope>
    <source>
        <strain evidence="8">ATCC 29907 / DSM 4481 / JCM 1650 / NBRC 105725 / CDC 9005-74</strain>
    </source>
</reference>